<dbReference type="GO" id="GO:0019748">
    <property type="term" value="P:secondary metabolic process"/>
    <property type="evidence" value="ECO:0007669"/>
    <property type="project" value="TreeGrafter"/>
</dbReference>
<organism evidence="3 4">
    <name type="scientific">Actinomadura barringtoniae</name>
    <dbReference type="NCBI Taxonomy" id="1427535"/>
    <lineage>
        <taxon>Bacteria</taxon>
        <taxon>Bacillati</taxon>
        <taxon>Actinomycetota</taxon>
        <taxon>Actinomycetes</taxon>
        <taxon>Streptosporangiales</taxon>
        <taxon>Thermomonosporaceae</taxon>
        <taxon>Actinomadura</taxon>
    </lineage>
</organism>
<dbReference type="SUPFAM" id="SSF51556">
    <property type="entry name" value="Metallo-dependent hydrolases"/>
    <property type="match status" value="1"/>
</dbReference>
<protein>
    <submittedName>
        <fullName evidence="3">Amidohydrolase</fullName>
    </submittedName>
</protein>
<dbReference type="EMBL" id="JAGEOJ010000034">
    <property type="protein sequence ID" value="MBO2455217.1"/>
    <property type="molecule type" value="Genomic_DNA"/>
</dbReference>
<proteinExistence type="predicted"/>
<dbReference type="RefSeq" id="WP_208263446.1">
    <property type="nucleotide sequence ID" value="NZ_JAGEOJ010000034.1"/>
</dbReference>
<dbReference type="InterPro" id="IPR006680">
    <property type="entry name" value="Amidohydro-rel"/>
</dbReference>
<keyword evidence="4" id="KW-1185">Reference proteome</keyword>
<dbReference type="PANTHER" id="PTHR21240">
    <property type="entry name" value="2-AMINO-3-CARBOXYLMUCONATE-6-SEMIALDEHYDE DECARBOXYLASE"/>
    <property type="match status" value="1"/>
</dbReference>
<evidence type="ECO:0000256" key="1">
    <source>
        <dbReference type="ARBA" id="ARBA00023239"/>
    </source>
</evidence>
<dbReference type="Gene3D" id="3.20.20.140">
    <property type="entry name" value="Metal-dependent hydrolases"/>
    <property type="match status" value="1"/>
</dbReference>
<dbReference type="InterPro" id="IPR032465">
    <property type="entry name" value="ACMSD"/>
</dbReference>
<evidence type="ECO:0000259" key="2">
    <source>
        <dbReference type="Pfam" id="PF04909"/>
    </source>
</evidence>
<evidence type="ECO:0000313" key="3">
    <source>
        <dbReference type="EMBL" id="MBO2455217.1"/>
    </source>
</evidence>
<evidence type="ECO:0000313" key="4">
    <source>
        <dbReference type="Proteomes" id="UP000669179"/>
    </source>
</evidence>
<dbReference type="Proteomes" id="UP000669179">
    <property type="component" value="Unassembled WGS sequence"/>
</dbReference>
<feature type="domain" description="Amidohydrolase-related" evidence="2">
    <location>
        <begin position="8"/>
        <end position="302"/>
    </location>
</feature>
<comment type="caution">
    <text evidence="3">The sequence shown here is derived from an EMBL/GenBank/DDBJ whole genome shotgun (WGS) entry which is preliminary data.</text>
</comment>
<dbReference type="PANTHER" id="PTHR21240:SF28">
    <property type="entry name" value="ISO-OROTATE DECARBOXYLASE (EUROFUNG)"/>
    <property type="match status" value="1"/>
</dbReference>
<reference evidence="3" key="1">
    <citation type="submission" date="2021-03" db="EMBL/GenBank/DDBJ databases">
        <authorList>
            <person name="Kanchanasin P."/>
            <person name="Saeng-In P."/>
            <person name="Phongsopitanun W."/>
            <person name="Yuki M."/>
            <person name="Kudo T."/>
            <person name="Ohkuma M."/>
            <person name="Tanasupawat S."/>
        </authorList>
    </citation>
    <scope>NUCLEOTIDE SEQUENCE</scope>
    <source>
        <strain evidence="3">GKU 128</strain>
    </source>
</reference>
<accession>A0A939PLM8</accession>
<dbReference type="GO" id="GO:0005737">
    <property type="term" value="C:cytoplasm"/>
    <property type="evidence" value="ECO:0007669"/>
    <property type="project" value="TreeGrafter"/>
</dbReference>
<gene>
    <name evidence="3" type="ORF">J4573_49585</name>
</gene>
<dbReference type="InterPro" id="IPR032466">
    <property type="entry name" value="Metal_Hydrolase"/>
</dbReference>
<dbReference type="GO" id="GO:0016831">
    <property type="term" value="F:carboxy-lyase activity"/>
    <property type="evidence" value="ECO:0007669"/>
    <property type="project" value="InterPro"/>
</dbReference>
<dbReference type="Pfam" id="PF04909">
    <property type="entry name" value="Amidohydro_2"/>
    <property type="match status" value="1"/>
</dbReference>
<dbReference type="AlphaFoldDB" id="A0A939PLM8"/>
<dbReference type="GO" id="GO:0016787">
    <property type="term" value="F:hydrolase activity"/>
    <property type="evidence" value="ECO:0007669"/>
    <property type="project" value="InterPro"/>
</dbReference>
<sequence length="310" mass="33367">MTTGPGRIDVHQHMVPPGYAAWLRSHGIHAPGGRELPEWSPDLARELMDRQGIGTAILSLTTPGAHLGDTAEAISAAREFNEFGAELAKDHPDRFGWFATLTLPDVDPAVAEAAHALDDLGADGVVLLANSRGLYLGDPAMDPLMAALDERSAVVLVHPAELPGPPAPGIPPFAADFLLDTTRAAYNLVRHDVPRRFPRIRFILAHAGGFVPYAAHRLAVSVFADTGRDLNDILDDLRGFYFDTALSSSPSALPSLLAFAKPGHVLYGSDWPFAPELAVAYFNEPIAGDDDIGHRNARALFPRFKENTHA</sequence>
<name>A0A939PLM8_9ACTN</name>
<keyword evidence="1" id="KW-0456">Lyase</keyword>